<proteinExistence type="predicted"/>
<dbReference type="RefSeq" id="WP_002986168.1">
    <property type="nucleotide sequence ID" value="NZ_BLRR01000018.1"/>
</dbReference>
<gene>
    <name evidence="1" type="ORF">KB584_04350</name>
</gene>
<sequence>MANKATLDFSRSQKLADAMSKIPGKSEEVINRVLLAKGTKEIIQGIIGFMPVSKRNKKHAKFSNPLKERMFNLGFDIVAKGGAANKKGSYGYLVFPNEGRGKHNPVAQQFFEKGLSEREDIVLDYVLDELIQVQEEILNI</sequence>
<evidence type="ECO:0008006" key="3">
    <source>
        <dbReference type="Google" id="ProtNLM"/>
    </source>
</evidence>
<reference evidence="1" key="1">
    <citation type="submission" date="2021-04" db="EMBL/GenBank/DDBJ databases">
        <title>Draft genomes of 20 S. canis strains.</title>
        <authorList>
            <person name="Pagnossin D."/>
            <person name="Weir W."/>
            <person name="Smith A."/>
            <person name="Ure R."/>
            <person name="Oravcova K."/>
        </authorList>
    </citation>
    <scope>NUCLEOTIDE SEQUENCE</scope>
    <source>
        <strain evidence="1">284</strain>
    </source>
</reference>
<dbReference type="EMBL" id="JAGQEX010000007">
    <property type="protein sequence ID" value="MDV5976696.1"/>
    <property type="molecule type" value="Genomic_DNA"/>
</dbReference>
<evidence type="ECO:0000313" key="1">
    <source>
        <dbReference type="EMBL" id="MDV5976696.1"/>
    </source>
</evidence>
<dbReference type="Proteomes" id="UP001186118">
    <property type="component" value="Unassembled WGS sequence"/>
</dbReference>
<organism evidence="1 2">
    <name type="scientific">Streptococcus canis</name>
    <dbReference type="NCBI Taxonomy" id="1329"/>
    <lineage>
        <taxon>Bacteria</taxon>
        <taxon>Bacillati</taxon>
        <taxon>Bacillota</taxon>
        <taxon>Bacilli</taxon>
        <taxon>Lactobacillales</taxon>
        <taxon>Streptococcaceae</taxon>
        <taxon>Streptococcus</taxon>
    </lineage>
</organism>
<evidence type="ECO:0000313" key="2">
    <source>
        <dbReference type="Proteomes" id="UP001186118"/>
    </source>
</evidence>
<protein>
    <recommendedName>
        <fullName evidence="3">HK97 gp10 family phage protein</fullName>
    </recommendedName>
</protein>
<name>A0AAE4TRE4_STRCB</name>
<comment type="caution">
    <text evidence="1">The sequence shown here is derived from an EMBL/GenBank/DDBJ whole genome shotgun (WGS) entry which is preliminary data.</text>
</comment>
<accession>A0AAE4TRE4</accession>
<dbReference type="AlphaFoldDB" id="A0AAE4TRE4"/>